<dbReference type="PROSITE" id="PS51294">
    <property type="entry name" value="HTH_MYB"/>
    <property type="match status" value="1"/>
</dbReference>
<reference evidence="14" key="1">
    <citation type="submission" date="2025-08" db="UniProtKB">
        <authorList>
            <consortium name="Ensembl"/>
        </authorList>
    </citation>
    <scope>IDENTIFICATION</scope>
</reference>
<dbReference type="InterPro" id="IPR052450">
    <property type="entry name" value="TRBD-Containing_Protein"/>
</dbReference>
<keyword evidence="2" id="KW-0158">Chromosome</keyword>
<dbReference type="OrthoDB" id="608866at2759"/>
<dbReference type="CDD" id="cd11660">
    <property type="entry name" value="SANT_TRF"/>
    <property type="match status" value="1"/>
</dbReference>
<evidence type="ECO:0000256" key="9">
    <source>
        <dbReference type="ARBA" id="ARBA00023306"/>
    </source>
</evidence>
<dbReference type="SUPFAM" id="SSF63600">
    <property type="entry name" value="Telomeric repeat binding factor (TRF) dimerisation domain"/>
    <property type="match status" value="1"/>
</dbReference>
<dbReference type="SMART" id="SM00717">
    <property type="entry name" value="SANT"/>
    <property type="match status" value="1"/>
</dbReference>
<feature type="compositionally biased region" description="Basic and acidic residues" evidence="11">
    <location>
        <begin position="240"/>
        <end position="257"/>
    </location>
</feature>
<dbReference type="InterPro" id="IPR001005">
    <property type="entry name" value="SANT/Myb"/>
</dbReference>
<dbReference type="GO" id="GO:0000783">
    <property type="term" value="C:nuclear telomere cap complex"/>
    <property type="evidence" value="ECO:0007669"/>
    <property type="project" value="TreeGrafter"/>
</dbReference>
<keyword evidence="4" id="KW-0597">Phosphoprotein</keyword>
<evidence type="ECO:0000256" key="11">
    <source>
        <dbReference type="SAM" id="MobiDB-lite"/>
    </source>
</evidence>
<dbReference type="SUPFAM" id="SSF46689">
    <property type="entry name" value="Homeodomain-like"/>
    <property type="match status" value="1"/>
</dbReference>
<evidence type="ECO:0000256" key="7">
    <source>
        <dbReference type="ARBA" id="ARBA00023125"/>
    </source>
</evidence>
<accession>A0A8C4U7D3</accession>
<dbReference type="Pfam" id="PF08558">
    <property type="entry name" value="TRF"/>
    <property type="match status" value="1"/>
</dbReference>
<dbReference type="Gene3D" id="1.10.10.60">
    <property type="entry name" value="Homeodomain-like"/>
    <property type="match status" value="1"/>
</dbReference>
<dbReference type="GO" id="GO:0003691">
    <property type="term" value="F:double-stranded telomeric DNA binding"/>
    <property type="evidence" value="ECO:0007669"/>
    <property type="project" value="UniProtKB-UniRule"/>
</dbReference>
<evidence type="ECO:0000256" key="4">
    <source>
        <dbReference type="ARBA" id="ARBA00022553"/>
    </source>
</evidence>
<evidence type="ECO:0000259" key="13">
    <source>
        <dbReference type="PROSITE" id="PS51294"/>
    </source>
</evidence>
<dbReference type="PANTHER" id="PTHR46734:SF1">
    <property type="entry name" value="TELOMERIC REPEAT-BINDING FACTOR 1"/>
    <property type="match status" value="1"/>
</dbReference>
<keyword evidence="3" id="KW-1017">Isopeptide bond</keyword>
<keyword evidence="5" id="KW-0832">Ubl conjugation</keyword>
<evidence type="ECO:0000256" key="3">
    <source>
        <dbReference type="ARBA" id="ARBA00022499"/>
    </source>
</evidence>
<dbReference type="Proteomes" id="UP000694562">
    <property type="component" value="Unplaced"/>
</dbReference>
<proteinExistence type="predicted"/>
<dbReference type="InterPro" id="IPR036507">
    <property type="entry name" value="Telomere_rpt-bd_fac_dimer_sf"/>
</dbReference>
<feature type="domain" description="Myb-like" evidence="12">
    <location>
        <begin position="307"/>
        <end position="356"/>
    </location>
</feature>
<dbReference type="InterPro" id="IPR017357">
    <property type="entry name" value="TERF1/2"/>
</dbReference>
<feature type="domain" description="HTH myb-type" evidence="13">
    <location>
        <begin position="306"/>
        <end position="360"/>
    </location>
</feature>
<dbReference type="GO" id="GO:0008156">
    <property type="term" value="P:negative regulation of DNA replication"/>
    <property type="evidence" value="ECO:0007669"/>
    <property type="project" value="TreeGrafter"/>
</dbReference>
<keyword evidence="7 10" id="KW-0238">DNA-binding</keyword>
<dbReference type="GO" id="GO:0005654">
    <property type="term" value="C:nucleoplasm"/>
    <property type="evidence" value="ECO:0007669"/>
    <property type="project" value="UniProtKB-ARBA"/>
</dbReference>
<feature type="region of interest" description="Disordered" evidence="11">
    <location>
        <begin position="228"/>
        <end position="273"/>
    </location>
</feature>
<dbReference type="Ensembl" id="ENSFTIT00000007096.1">
    <property type="protein sequence ID" value="ENSFTIP00000006797.1"/>
    <property type="gene ID" value="ENSFTIG00000004656.1"/>
</dbReference>
<dbReference type="GO" id="GO:0008301">
    <property type="term" value="F:DNA binding, bending"/>
    <property type="evidence" value="ECO:0007669"/>
    <property type="project" value="TreeGrafter"/>
</dbReference>
<dbReference type="AlphaFoldDB" id="A0A8C4U7D3"/>
<dbReference type="GO" id="GO:0071532">
    <property type="term" value="F:ankyrin repeat binding"/>
    <property type="evidence" value="ECO:0007669"/>
    <property type="project" value="TreeGrafter"/>
</dbReference>
<dbReference type="PROSITE" id="PS50090">
    <property type="entry name" value="MYB_LIKE"/>
    <property type="match status" value="1"/>
</dbReference>
<evidence type="ECO:0000313" key="14">
    <source>
        <dbReference type="Ensembl" id="ENSFTIP00000006797.1"/>
    </source>
</evidence>
<keyword evidence="8 10" id="KW-0539">Nucleus</keyword>
<evidence type="ECO:0000256" key="5">
    <source>
        <dbReference type="ARBA" id="ARBA00022843"/>
    </source>
</evidence>
<dbReference type="Gene3D" id="1.25.40.210">
    <property type="entry name" value="Telomere repeat-binding factor, dimerisation domain"/>
    <property type="match status" value="1"/>
</dbReference>
<evidence type="ECO:0000256" key="2">
    <source>
        <dbReference type="ARBA" id="ARBA00022454"/>
    </source>
</evidence>
<dbReference type="FunFam" id="1.25.40.210:FF:000001">
    <property type="entry name" value="Telomeric repeat-binding factor"/>
    <property type="match status" value="1"/>
</dbReference>
<dbReference type="InterPro" id="IPR009057">
    <property type="entry name" value="Homeodomain-like_sf"/>
</dbReference>
<evidence type="ECO:0000256" key="10">
    <source>
        <dbReference type="PIRNR" id="PIRNR038016"/>
    </source>
</evidence>
<dbReference type="GO" id="GO:0042803">
    <property type="term" value="F:protein homodimerization activity"/>
    <property type="evidence" value="ECO:0007669"/>
    <property type="project" value="UniProtKB-UniRule"/>
</dbReference>
<dbReference type="GO" id="GO:0008017">
    <property type="term" value="F:microtubule binding"/>
    <property type="evidence" value="ECO:0007669"/>
    <property type="project" value="TreeGrafter"/>
</dbReference>
<comment type="subcellular location">
    <subcellularLocation>
        <location evidence="1">Chromosome</location>
        <location evidence="1">Telomere</location>
    </subcellularLocation>
    <subcellularLocation>
        <location evidence="10">Nucleus</location>
    </subcellularLocation>
</comment>
<keyword evidence="9 10" id="KW-0131">Cell cycle</keyword>
<evidence type="ECO:0000256" key="6">
    <source>
        <dbReference type="ARBA" id="ARBA00022895"/>
    </source>
</evidence>
<organism evidence="14 15">
    <name type="scientific">Falco tinnunculus</name>
    <name type="common">Common kestrel</name>
    <dbReference type="NCBI Taxonomy" id="100819"/>
    <lineage>
        <taxon>Eukaryota</taxon>
        <taxon>Metazoa</taxon>
        <taxon>Chordata</taxon>
        <taxon>Craniata</taxon>
        <taxon>Vertebrata</taxon>
        <taxon>Euteleostomi</taxon>
        <taxon>Archelosauria</taxon>
        <taxon>Archosauria</taxon>
        <taxon>Dinosauria</taxon>
        <taxon>Saurischia</taxon>
        <taxon>Theropoda</taxon>
        <taxon>Coelurosauria</taxon>
        <taxon>Aves</taxon>
        <taxon>Neognathae</taxon>
        <taxon>Neoaves</taxon>
        <taxon>Telluraves</taxon>
        <taxon>Australaves</taxon>
        <taxon>Falconiformes</taxon>
        <taxon>Falconidae</taxon>
        <taxon>Falco</taxon>
    </lineage>
</organism>
<comment type="subunit">
    <text evidence="10">Homodimer.</text>
</comment>
<evidence type="ECO:0000256" key="8">
    <source>
        <dbReference type="ARBA" id="ARBA00023242"/>
    </source>
</evidence>
<dbReference type="InterPro" id="IPR017930">
    <property type="entry name" value="Myb_dom"/>
</dbReference>
<dbReference type="PIRSF" id="PIRSF038016">
    <property type="entry name" value="Telomere_bd-1_Pin2"/>
    <property type="match status" value="1"/>
</dbReference>
<dbReference type="Pfam" id="PF00249">
    <property type="entry name" value="Myb_DNA-binding"/>
    <property type="match status" value="1"/>
</dbReference>
<keyword evidence="15" id="KW-1185">Reference proteome</keyword>
<keyword evidence="6 10" id="KW-0779">Telomere</keyword>
<dbReference type="InterPro" id="IPR013867">
    <property type="entry name" value="Telomere_rpt-bd_fac_dimer_dom"/>
</dbReference>
<protein>
    <recommendedName>
        <fullName evidence="10">Telomeric repeat-binding factor</fullName>
    </recommendedName>
</protein>
<reference evidence="14" key="2">
    <citation type="submission" date="2025-09" db="UniProtKB">
        <authorList>
            <consortium name="Ensembl"/>
        </authorList>
    </citation>
    <scope>IDENTIFICATION</scope>
</reference>
<dbReference type="GO" id="GO:1905839">
    <property type="term" value="P:negative regulation of telomeric D-loop disassembly"/>
    <property type="evidence" value="ECO:0007669"/>
    <property type="project" value="TreeGrafter"/>
</dbReference>
<dbReference type="PANTHER" id="PTHR46734">
    <property type="entry name" value="TELOMERIC REPEAT-BINDING FACTOR 1 TERF1"/>
    <property type="match status" value="1"/>
</dbReference>
<dbReference type="OMA" id="HMENRYF"/>
<evidence type="ECO:0000259" key="12">
    <source>
        <dbReference type="PROSITE" id="PS50090"/>
    </source>
</evidence>
<evidence type="ECO:0000313" key="15">
    <source>
        <dbReference type="Proteomes" id="UP000694562"/>
    </source>
</evidence>
<dbReference type="GO" id="GO:0007004">
    <property type="term" value="P:telomere maintenance via telomerase"/>
    <property type="evidence" value="ECO:0007669"/>
    <property type="project" value="TreeGrafter"/>
</dbReference>
<sequence>MAGAAGAFPAAADGGGCSVPPAEVEAVVADWVLELACCCLCRHFGKGRAAEFLRWKKVAQALISDLSKIPPHQKKTVYLCQLLIRIEKGQSLECHFENDQRISPLESALSFWTSLEKEEIKLEKLHEDIRHLIQIQIIAVYMENGYFKEAAEVLGRLFTDSESDKPLRVKLATVIRSKDPYVPLLQTFSYSRLISRMKDYIELFMKEKGPNFLIQAATKQVESEGLGAPALENKTVNVNENDRRNLETKQRSMKEEESITNPSPGDLKPTTIRPRSQWKRSTNRVLQSLDSSQNVEKRGDALTYVRRRQRWTSEEDWELKSGVKEFGVGNWAKILVHGNFKNRTSVMLKDRWRTLRKIEQG</sequence>
<dbReference type="GO" id="GO:0098505">
    <property type="term" value="F:G-rich strand telomeric DNA binding"/>
    <property type="evidence" value="ECO:0007669"/>
    <property type="project" value="TreeGrafter"/>
</dbReference>
<dbReference type="GO" id="GO:0003720">
    <property type="term" value="F:telomerase activity"/>
    <property type="evidence" value="ECO:0007669"/>
    <property type="project" value="TreeGrafter"/>
</dbReference>
<comment type="function">
    <text evidence="10">Binds the telomeric double-stranded 5'-TTAGGG-3' repeat.</text>
</comment>
<evidence type="ECO:0000256" key="1">
    <source>
        <dbReference type="ARBA" id="ARBA00004574"/>
    </source>
</evidence>
<name>A0A8C4U7D3_FALTI</name>